<dbReference type="EMBL" id="JALJOQ010000087">
    <property type="protein sequence ID" value="KAK9799763.1"/>
    <property type="molecule type" value="Genomic_DNA"/>
</dbReference>
<comment type="caution">
    <text evidence="3">The sequence shown here is derived from an EMBL/GenBank/DDBJ whole genome shotgun (WGS) entry which is preliminary data.</text>
</comment>
<evidence type="ECO:0000313" key="4">
    <source>
        <dbReference type="Proteomes" id="UP001465755"/>
    </source>
</evidence>
<dbReference type="SUPFAM" id="SSF54236">
    <property type="entry name" value="Ubiquitin-like"/>
    <property type="match status" value="1"/>
</dbReference>
<proteinExistence type="predicted"/>
<protein>
    <recommendedName>
        <fullName evidence="5">WLM domain-containing protein</fullName>
    </recommendedName>
</protein>
<dbReference type="Gene3D" id="3.10.20.90">
    <property type="entry name" value="Phosphatidylinositol 3-kinase Catalytic Subunit, Chain A, domain 1"/>
    <property type="match status" value="1"/>
</dbReference>
<dbReference type="Proteomes" id="UP001465755">
    <property type="component" value="Unassembled WGS sequence"/>
</dbReference>
<reference evidence="3 4" key="1">
    <citation type="journal article" date="2024" name="Nat. Commun.">
        <title>Phylogenomics reveals the evolutionary origins of lichenization in chlorophyte algae.</title>
        <authorList>
            <person name="Puginier C."/>
            <person name="Libourel C."/>
            <person name="Otte J."/>
            <person name="Skaloud P."/>
            <person name="Haon M."/>
            <person name="Grisel S."/>
            <person name="Petersen M."/>
            <person name="Berrin J.G."/>
            <person name="Delaux P.M."/>
            <person name="Dal Grande F."/>
            <person name="Keller J."/>
        </authorList>
    </citation>
    <scope>NUCLEOTIDE SEQUENCE [LARGE SCALE GENOMIC DNA]</scope>
    <source>
        <strain evidence="3 4">SAG 2036</strain>
    </source>
</reference>
<dbReference type="SMART" id="SM00580">
    <property type="entry name" value="PUG"/>
    <property type="match status" value="1"/>
</dbReference>
<sequence length="371" mass="40872">MDYTVRVLFGGREVPLELTDGITLDELGQQLVNKAQVQRETIKLLLPGRSGKPLKLTDRPDTTATAAGLKPGMRVMMLASTQQQVQAVQQSKDLAGMAGFDQELVRAARRRRQGSSAPLRLPTGQYVFHKFQAWAAPGLAPPPSEALKLLHRLAADPGIVGIMNKHRWAVGMLSEMPPEGKVGVSAVCVLGVNINAGQEISLRLRTDDLKGFRRYDRIRETLCHELAHMVWGEHDNRFKALNSQLLKDAQIQQDREPGEIASNVGDIAGIGHRNADTELAEAAARRAQAAVGELLRVAGSQDGTVALQTLATILRNALNQPQEQRFRRLRCNNTAFQNRAGRFPAALQLLHLAGFMNTDQQQQQQQQQQAM</sequence>
<dbReference type="InterPro" id="IPR000626">
    <property type="entry name" value="Ubiquitin-like_dom"/>
</dbReference>
<dbReference type="InterPro" id="IPR036339">
    <property type="entry name" value="PUB-like_dom_sf"/>
</dbReference>
<evidence type="ECO:0008006" key="5">
    <source>
        <dbReference type="Google" id="ProtNLM"/>
    </source>
</evidence>
<evidence type="ECO:0000313" key="3">
    <source>
        <dbReference type="EMBL" id="KAK9799763.1"/>
    </source>
</evidence>
<accession>A0AAW1NUQ6</accession>
<feature type="domain" description="Ubiquitin-like" evidence="1">
    <location>
        <begin position="1"/>
        <end position="78"/>
    </location>
</feature>
<dbReference type="PROSITE" id="PS51397">
    <property type="entry name" value="WLM"/>
    <property type="match status" value="1"/>
</dbReference>
<dbReference type="Pfam" id="PF08325">
    <property type="entry name" value="WLM"/>
    <property type="match status" value="1"/>
</dbReference>
<dbReference type="PANTHER" id="PTHR47796">
    <property type="entry name" value="ZINC METALLOPROTEINASE-LIKE PROTEIN"/>
    <property type="match status" value="1"/>
</dbReference>
<dbReference type="PANTHER" id="PTHR47796:SF1">
    <property type="entry name" value="OS08G0500800 PROTEIN"/>
    <property type="match status" value="1"/>
</dbReference>
<feature type="domain" description="WLM" evidence="2">
    <location>
        <begin position="122"/>
        <end position="288"/>
    </location>
</feature>
<dbReference type="Gene3D" id="1.20.58.2190">
    <property type="match status" value="1"/>
</dbReference>
<evidence type="ECO:0000259" key="1">
    <source>
        <dbReference type="PROSITE" id="PS50053"/>
    </source>
</evidence>
<organism evidence="3 4">
    <name type="scientific">Symbiochloris irregularis</name>
    <dbReference type="NCBI Taxonomy" id="706552"/>
    <lineage>
        <taxon>Eukaryota</taxon>
        <taxon>Viridiplantae</taxon>
        <taxon>Chlorophyta</taxon>
        <taxon>core chlorophytes</taxon>
        <taxon>Trebouxiophyceae</taxon>
        <taxon>Trebouxiales</taxon>
        <taxon>Trebouxiaceae</taxon>
        <taxon>Symbiochloris</taxon>
    </lineage>
</organism>
<gene>
    <name evidence="3" type="ORF">WJX73_001696</name>
</gene>
<evidence type="ECO:0000259" key="2">
    <source>
        <dbReference type="PROSITE" id="PS51397"/>
    </source>
</evidence>
<dbReference type="InterPro" id="IPR013536">
    <property type="entry name" value="WLM_dom"/>
</dbReference>
<name>A0AAW1NUQ6_9CHLO</name>
<dbReference type="AlphaFoldDB" id="A0AAW1NUQ6"/>
<dbReference type="PROSITE" id="PS50053">
    <property type="entry name" value="UBIQUITIN_2"/>
    <property type="match status" value="1"/>
</dbReference>
<dbReference type="SUPFAM" id="SSF143503">
    <property type="entry name" value="PUG domain-like"/>
    <property type="match status" value="1"/>
</dbReference>
<dbReference type="Pfam" id="PF09409">
    <property type="entry name" value="PUB"/>
    <property type="match status" value="1"/>
</dbReference>
<dbReference type="InterPro" id="IPR018997">
    <property type="entry name" value="PUB_domain"/>
</dbReference>
<keyword evidence="4" id="KW-1185">Reference proteome</keyword>
<dbReference type="InterPro" id="IPR029071">
    <property type="entry name" value="Ubiquitin-like_domsf"/>
</dbReference>